<reference evidence="8" key="1">
    <citation type="journal article" date="2020" name="Microb. Genom.">
        <title>Genetic diversity of clinical and environmental Mucorales isolates obtained from an investigation of mucormycosis cases among solid organ transplant recipients.</title>
        <authorList>
            <person name="Nguyen M.H."/>
            <person name="Kaul D."/>
            <person name="Muto C."/>
            <person name="Cheng S.J."/>
            <person name="Richter R.A."/>
            <person name="Bruno V.M."/>
            <person name="Liu G."/>
            <person name="Beyhan S."/>
            <person name="Sundermann A.J."/>
            <person name="Mounaud S."/>
            <person name="Pasculle A.W."/>
            <person name="Nierman W.C."/>
            <person name="Driscoll E."/>
            <person name="Cumbie R."/>
            <person name="Clancy C.J."/>
            <person name="Dupont C.L."/>
        </authorList>
    </citation>
    <scope>NUCLEOTIDE SEQUENCE</scope>
    <source>
        <strain evidence="8">GL11</strain>
    </source>
</reference>
<dbReference type="GO" id="GO:0000785">
    <property type="term" value="C:chromatin"/>
    <property type="evidence" value="ECO:0007669"/>
    <property type="project" value="TreeGrafter"/>
</dbReference>
<dbReference type="PROSITE" id="PS50157">
    <property type="entry name" value="ZINC_FINGER_C2H2_2"/>
    <property type="match status" value="2"/>
</dbReference>
<evidence type="ECO:0000256" key="6">
    <source>
        <dbReference type="SAM" id="MobiDB-lite"/>
    </source>
</evidence>
<feature type="compositionally biased region" description="Low complexity" evidence="6">
    <location>
        <begin position="146"/>
        <end position="162"/>
    </location>
</feature>
<feature type="compositionally biased region" description="Low complexity" evidence="6">
    <location>
        <begin position="207"/>
        <end position="223"/>
    </location>
</feature>
<evidence type="ECO:0000256" key="3">
    <source>
        <dbReference type="ARBA" id="ARBA00022771"/>
    </source>
</evidence>
<dbReference type="GO" id="GO:0008270">
    <property type="term" value="F:zinc ion binding"/>
    <property type="evidence" value="ECO:0007669"/>
    <property type="project" value="UniProtKB-KW"/>
</dbReference>
<name>A0A9P7BKH2_RHIOR</name>
<dbReference type="Proteomes" id="UP000716291">
    <property type="component" value="Unassembled WGS sequence"/>
</dbReference>
<keyword evidence="1" id="KW-0479">Metal-binding</keyword>
<evidence type="ECO:0000256" key="5">
    <source>
        <dbReference type="PROSITE-ProRule" id="PRU00042"/>
    </source>
</evidence>
<accession>A0A9P7BKH2</accession>
<dbReference type="GO" id="GO:0031519">
    <property type="term" value="C:PcG protein complex"/>
    <property type="evidence" value="ECO:0007669"/>
    <property type="project" value="TreeGrafter"/>
</dbReference>
<dbReference type="SUPFAM" id="SSF57667">
    <property type="entry name" value="beta-beta-alpha zinc fingers"/>
    <property type="match status" value="1"/>
</dbReference>
<evidence type="ECO:0000259" key="7">
    <source>
        <dbReference type="PROSITE" id="PS50157"/>
    </source>
</evidence>
<keyword evidence="3 5" id="KW-0863">Zinc-finger</keyword>
<dbReference type="Gene3D" id="3.30.160.60">
    <property type="entry name" value="Classic Zinc Finger"/>
    <property type="match status" value="2"/>
</dbReference>
<evidence type="ECO:0000256" key="2">
    <source>
        <dbReference type="ARBA" id="ARBA00022737"/>
    </source>
</evidence>
<dbReference type="InterPro" id="IPR036236">
    <property type="entry name" value="Znf_C2H2_sf"/>
</dbReference>
<dbReference type="SMART" id="SM00355">
    <property type="entry name" value="ZnF_C2H2"/>
    <property type="match status" value="2"/>
</dbReference>
<sequence>MPPKRRNSAQRSIPKQFRCTGYGNCNMVFTRSEHLARHERKHTGEKPYKCIIEGCDRRFSRFDNMMQHTQTHDKERRKSVDSTISVVTVAGDHAKNKKACAAVTNDRVIESPHPWVNQDQNDLPLSSECSSMIHNRTLPPPNKRLSLSTPIPSSGSRSSYPYSLPPSPIKSHFYHASQLPSQHNTHRHRSPWIVKHEDEELSKIRRSSISTASSDSVHSGSPPSFHYDFNVKRRISIDALQTPIEQLGRIQLDEKPVGQDAVNITQDEYEVLEAFGQFCASPVVSSLTSSPVSSPSLSSQLCAIRQRVPTSKESFSRPASHHYLV</sequence>
<evidence type="ECO:0000256" key="1">
    <source>
        <dbReference type="ARBA" id="ARBA00022723"/>
    </source>
</evidence>
<organism evidence="8 9">
    <name type="scientific">Rhizopus oryzae</name>
    <name type="common">Mucormycosis agent</name>
    <name type="synonym">Rhizopus arrhizus var. delemar</name>
    <dbReference type="NCBI Taxonomy" id="64495"/>
    <lineage>
        <taxon>Eukaryota</taxon>
        <taxon>Fungi</taxon>
        <taxon>Fungi incertae sedis</taxon>
        <taxon>Mucoromycota</taxon>
        <taxon>Mucoromycotina</taxon>
        <taxon>Mucoromycetes</taxon>
        <taxon>Mucorales</taxon>
        <taxon>Mucorineae</taxon>
        <taxon>Rhizopodaceae</taxon>
        <taxon>Rhizopus</taxon>
    </lineage>
</organism>
<feature type="region of interest" description="Disordered" evidence="6">
    <location>
        <begin position="204"/>
        <end position="223"/>
    </location>
</feature>
<dbReference type="PROSITE" id="PS00028">
    <property type="entry name" value="ZINC_FINGER_C2H2_1"/>
    <property type="match status" value="1"/>
</dbReference>
<keyword evidence="2" id="KW-0677">Repeat</keyword>
<dbReference type="GO" id="GO:0000978">
    <property type="term" value="F:RNA polymerase II cis-regulatory region sequence-specific DNA binding"/>
    <property type="evidence" value="ECO:0007669"/>
    <property type="project" value="TreeGrafter"/>
</dbReference>
<dbReference type="AlphaFoldDB" id="A0A9P7BKH2"/>
<gene>
    <name evidence="8" type="ORF">G6F64_012829</name>
</gene>
<feature type="domain" description="C2H2-type" evidence="7">
    <location>
        <begin position="48"/>
        <end position="77"/>
    </location>
</feature>
<dbReference type="PANTHER" id="PTHR14003">
    <property type="entry name" value="TRANSCRIPTIONAL REPRESSOR PROTEIN YY"/>
    <property type="match status" value="1"/>
</dbReference>
<keyword evidence="4" id="KW-0862">Zinc</keyword>
<dbReference type="PANTHER" id="PTHR14003:SF19">
    <property type="entry name" value="YY2 TRANSCRIPTION FACTOR"/>
    <property type="match status" value="1"/>
</dbReference>
<evidence type="ECO:0000313" key="9">
    <source>
        <dbReference type="Proteomes" id="UP000716291"/>
    </source>
</evidence>
<comment type="caution">
    <text evidence="8">The sequence shown here is derived from an EMBL/GenBank/DDBJ whole genome shotgun (WGS) entry which is preliminary data.</text>
</comment>
<feature type="region of interest" description="Disordered" evidence="6">
    <location>
        <begin position="135"/>
        <end position="162"/>
    </location>
</feature>
<dbReference type="GO" id="GO:0005667">
    <property type="term" value="C:transcription regulator complex"/>
    <property type="evidence" value="ECO:0007669"/>
    <property type="project" value="TreeGrafter"/>
</dbReference>
<dbReference type="OrthoDB" id="654211at2759"/>
<dbReference type="Pfam" id="PF00096">
    <property type="entry name" value="zf-C2H2"/>
    <property type="match status" value="1"/>
</dbReference>
<protein>
    <recommendedName>
        <fullName evidence="7">C2H2-type domain-containing protein</fullName>
    </recommendedName>
</protein>
<feature type="domain" description="C2H2-type" evidence="7">
    <location>
        <begin position="17"/>
        <end position="47"/>
    </location>
</feature>
<proteinExistence type="predicted"/>
<dbReference type="FunFam" id="3.30.160.60:FF:002343">
    <property type="entry name" value="Zinc finger protein 33A"/>
    <property type="match status" value="1"/>
</dbReference>
<keyword evidence="9" id="KW-1185">Reference proteome</keyword>
<dbReference type="EMBL" id="JAANQT010004325">
    <property type="protein sequence ID" value="KAG1299553.1"/>
    <property type="molecule type" value="Genomic_DNA"/>
</dbReference>
<dbReference type="GO" id="GO:0000981">
    <property type="term" value="F:DNA-binding transcription factor activity, RNA polymerase II-specific"/>
    <property type="evidence" value="ECO:0007669"/>
    <property type="project" value="TreeGrafter"/>
</dbReference>
<evidence type="ECO:0000256" key="4">
    <source>
        <dbReference type="ARBA" id="ARBA00022833"/>
    </source>
</evidence>
<evidence type="ECO:0000313" key="8">
    <source>
        <dbReference type="EMBL" id="KAG1299553.1"/>
    </source>
</evidence>
<dbReference type="InterPro" id="IPR013087">
    <property type="entry name" value="Znf_C2H2_type"/>
</dbReference>